<proteinExistence type="predicted"/>
<dbReference type="RefSeq" id="WP_007310839.1">
    <property type="nucleotide sequence ID" value="NZ_AESD01000388.1"/>
</dbReference>
<name>G5J593_CROWT</name>
<reference evidence="1 2" key="1">
    <citation type="journal article" date="2011" name="Front. Microbiol.">
        <title>Two Strains of Crocosphaera watsonii with Highly Conserved Genomes are Distinguished by Strain-Specific Features.</title>
        <authorList>
            <person name="Bench S.R."/>
            <person name="Ilikchyan I.N."/>
            <person name="Tripp H.J."/>
            <person name="Zehr J.P."/>
        </authorList>
    </citation>
    <scope>NUCLEOTIDE SEQUENCE [LARGE SCALE GENOMIC DNA]</scope>
    <source>
        <strain evidence="1 2">WH 0003</strain>
    </source>
</reference>
<dbReference type="Proteomes" id="UP000003477">
    <property type="component" value="Unassembled WGS sequence"/>
</dbReference>
<comment type="caution">
    <text evidence="1">The sequence shown here is derived from an EMBL/GenBank/DDBJ whole genome shotgun (WGS) entry which is preliminary data.</text>
</comment>
<dbReference type="PATRIC" id="fig|423471.3.peg.2503"/>
<accession>G5J593</accession>
<protein>
    <submittedName>
        <fullName evidence="1">Uncharacterized protein</fullName>
    </submittedName>
</protein>
<gene>
    <name evidence="1" type="ORF">CWATWH0003_2658</name>
</gene>
<dbReference type="AlphaFoldDB" id="G5J593"/>
<dbReference type="EMBL" id="AESD01000388">
    <property type="protein sequence ID" value="EHJ12642.1"/>
    <property type="molecule type" value="Genomic_DNA"/>
</dbReference>
<evidence type="ECO:0000313" key="1">
    <source>
        <dbReference type="EMBL" id="EHJ12642.1"/>
    </source>
</evidence>
<dbReference type="GeneID" id="88766313"/>
<organism evidence="1 2">
    <name type="scientific">Crocosphaera watsonii WH 0003</name>
    <dbReference type="NCBI Taxonomy" id="423471"/>
    <lineage>
        <taxon>Bacteria</taxon>
        <taxon>Bacillati</taxon>
        <taxon>Cyanobacteriota</taxon>
        <taxon>Cyanophyceae</taxon>
        <taxon>Oscillatoriophycideae</taxon>
        <taxon>Chroococcales</taxon>
        <taxon>Aphanothecaceae</taxon>
        <taxon>Crocosphaera</taxon>
    </lineage>
</organism>
<evidence type="ECO:0000313" key="2">
    <source>
        <dbReference type="Proteomes" id="UP000003477"/>
    </source>
</evidence>
<sequence length="80" mass="9661">MTKPYKKTIEDHLFSYKKRKILEDDFVEYKDCTLLVSTDIFDQGNKFELIKIDYSAMKAMMWMKKDVEDFFDYEIIVGLL</sequence>